<keyword evidence="3" id="KW-0548">Nucleotidyltransferase</keyword>
<dbReference type="SUPFAM" id="SSF56672">
    <property type="entry name" value="DNA/RNA polymerases"/>
    <property type="match status" value="1"/>
</dbReference>
<dbReference type="GO" id="GO:0004519">
    <property type="term" value="F:endonuclease activity"/>
    <property type="evidence" value="ECO:0007669"/>
    <property type="project" value="UniProtKB-KW"/>
</dbReference>
<keyword evidence="8" id="KW-0812">Transmembrane</keyword>
<sequence>TLDLKHGYWQIAMDKEYIEKTAFSTPDGHYEFLVCPFGLKNAPIDFSRTMNELFERLKFVENFLDDITVHSKTFDEHIEHLKIVFDILRKAKLKLNPDKCVWCARSVKLLGHIISKNQIEMDPSKIEAIKNRLAPKTVKQLQSFLGLCNFYRRFVPKFSYIAQPLFILLAKEAKYIWSNECERSFKELKDEKNFNSMEIINKYKDEVKDNPLKERPKRNRQIPRLNFLNILLVSIYFLIYPILCESPSGYIIKDDFQVCTNMYHSNMVNLKTICSVKPKSTKTVLKNYLAEFNSSFGTKTTTRKFFIMGKLQHQVYGTGYHCLKKKHTLTASMSFWGEKFESLRTEIVKVSRDECFLMVKNKECQGKPMDCDSEYCSFTSNPQPSFRWMSDISNETFSCNTSPKLITSNSPNDYLFNGKCKVSDRECQLHDSIIVWDATIYHECPLYKMSQETFTLTQNTDIIISNNMALQVIGSTTMCDLNVLTTIEGIYVSIKTNNLISNNVEKANIEQMKELLLAESDFKTVKDIEEKNDILIRECQDFKSLLNIFSRLEDRFLTHYLSDGSKITLYTTMGTIYKVNCKKIKEIEVVTETFSNKTLALCFKDQPIKFLDENVTRTGFLTQDGIIKIVSDVVPCNRVIQYIQLPIQDKTLVRQRHETFLASDSQIQYFNIDYLANKVKETQLSHNALLLDGVDLLSSFQEVMNHEMTAGTWYTHMSDTSNIRSKLIDVKIAIENTIYSWLNYGIYFGISIF</sequence>
<dbReference type="Proteomes" id="UP000663879">
    <property type="component" value="Unassembled WGS sequence"/>
</dbReference>
<dbReference type="OrthoDB" id="1936626at2759"/>
<name>A0A814QML6_9BILA</name>
<keyword evidence="6" id="KW-0378">Hydrolase</keyword>
<keyword evidence="5" id="KW-0255">Endonuclease</keyword>
<keyword evidence="2" id="KW-0808">Transferase</keyword>
<dbReference type="InterPro" id="IPR000477">
    <property type="entry name" value="RT_dom"/>
</dbReference>
<dbReference type="SUPFAM" id="SSF161008">
    <property type="entry name" value="Viral glycoprotein ectodomain-like"/>
    <property type="match status" value="1"/>
</dbReference>
<protein>
    <recommendedName>
        <fullName evidence="9">Reverse transcriptase domain-containing protein</fullName>
    </recommendedName>
</protein>
<organism evidence="10 11">
    <name type="scientific">Brachionus calyciflorus</name>
    <dbReference type="NCBI Taxonomy" id="104777"/>
    <lineage>
        <taxon>Eukaryota</taxon>
        <taxon>Metazoa</taxon>
        <taxon>Spiralia</taxon>
        <taxon>Gnathifera</taxon>
        <taxon>Rotifera</taxon>
        <taxon>Eurotatoria</taxon>
        <taxon>Monogononta</taxon>
        <taxon>Pseudotrocha</taxon>
        <taxon>Ploima</taxon>
        <taxon>Brachionidae</taxon>
        <taxon>Brachionus</taxon>
    </lineage>
</organism>
<evidence type="ECO:0000256" key="6">
    <source>
        <dbReference type="ARBA" id="ARBA00022801"/>
    </source>
</evidence>
<evidence type="ECO:0000256" key="2">
    <source>
        <dbReference type="ARBA" id="ARBA00022679"/>
    </source>
</evidence>
<dbReference type="EMBL" id="CAJNOC010008873">
    <property type="protein sequence ID" value="CAF1121840.1"/>
    <property type="molecule type" value="Genomic_DNA"/>
</dbReference>
<gene>
    <name evidence="10" type="ORF">OXX778_LOCUS22077</name>
</gene>
<dbReference type="PANTHER" id="PTHR33064">
    <property type="entry name" value="POL PROTEIN"/>
    <property type="match status" value="1"/>
</dbReference>
<keyword evidence="4" id="KW-0540">Nuclease</keyword>
<dbReference type="Gene3D" id="3.30.70.270">
    <property type="match status" value="2"/>
</dbReference>
<dbReference type="CDD" id="cd01647">
    <property type="entry name" value="RT_LTR"/>
    <property type="match status" value="1"/>
</dbReference>
<dbReference type="InterPro" id="IPR043128">
    <property type="entry name" value="Rev_trsase/Diguanyl_cyclase"/>
</dbReference>
<keyword evidence="8" id="KW-0472">Membrane</keyword>
<dbReference type="AlphaFoldDB" id="A0A814QML6"/>
<dbReference type="FunFam" id="3.10.10.10:FF:000007">
    <property type="entry name" value="Retrovirus-related Pol polyprotein from transposon 17.6-like Protein"/>
    <property type="match status" value="1"/>
</dbReference>
<evidence type="ECO:0000256" key="8">
    <source>
        <dbReference type="SAM" id="Phobius"/>
    </source>
</evidence>
<dbReference type="Gene3D" id="3.10.10.10">
    <property type="entry name" value="HIV Type 1 Reverse Transcriptase, subunit A, domain 1"/>
    <property type="match status" value="1"/>
</dbReference>
<feature type="transmembrane region" description="Helical" evidence="8">
    <location>
        <begin position="225"/>
        <end position="243"/>
    </location>
</feature>
<keyword evidence="7" id="KW-0695">RNA-directed DNA polymerase</keyword>
<dbReference type="Pfam" id="PF00974">
    <property type="entry name" value="Rhabdo_glycop_FD"/>
    <property type="match status" value="1"/>
</dbReference>
<dbReference type="PROSITE" id="PS50878">
    <property type="entry name" value="RT_POL"/>
    <property type="match status" value="1"/>
</dbReference>
<dbReference type="PANTHER" id="PTHR33064:SF37">
    <property type="entry name" value="RIBONUCLEASE H"/>
    <property type="match status" value="1"/>
</dbReference>
<keyword evidence="11" id="KW-1185">Reference proteome</keyword>
<dbReference type="FunFam" id="3.30.70.270:FF:000003">
    <property type="entry name" value="Transposon Ty3-G Gag-Pol polyprotein"/>
    <property type="match status" value="1"/>
</dbReference>
<evidence type="ECO:0000256" key="1">
    <source>
        <dbReference type="ARBA" id="ARBA00022670"/>
    </source>
</evidence>
<evidence type="ECO:0000313" key="11">
    <source>
        <dbReference type="Proteomes" id="UP000663879"/>
    </source>
</evidence>
<evidence type="ECO:0000259" key="9">
    <source>
        <dbReference type="PROSITE" id="PS50878"/>
    </source>
</evidence>
<dbReference type="GO" id="GO:0003964">
    <property type="term" value="F:RNA-directed DNA polymerase activity"/>
    <property type="evidence" value="ECO:0007669"/>
    <property type="project" value="UniProtKB-KW"/>
</dbReference>
<reference evidence="10" key="1">
    <citation type="submission" date="2021-02" db="EMBL/GenBank/DDBJ databases">
        <authorList>
            <person name="Nowell W R."/>
        </authorList>
    </citation>
    <scope>NUCLEOTIDE SEQUENCE</scope>
    <source>
        <strain evidence="10">Ploen Becks lab</strain>
    </source>
</reference>
<evidence type="ECO:0000256" key="7">
    <source>
        <dbReference type="ARBA" id="ARBA00022918"/>
    </source>
</evidence>
<evidence type="ECO:0000256" key="5">
    <source>
        <dbReference type="ARBA" id="ARBA00022759"/>
    </source>
</evidence>
<keyword evidence="8" id="KW-1133">Transmembrane helix</keyword>
<dbReference type="FunFam" id="3.30.70.270:FF:000020">
    <property type="entry name" value="Transposon Tf2-6 polyprotein-like Protein"/>
    <property type="match status" value="1"/>
</dbReference>
<dbReference type="InterPro" id="IPR043502">
    <property type="entry name" value="DNA/RNA_pol_sf"/>
</dbReference>
<dbReference type="GO" id="GO:0008233">
    <property type="term" value="F:peptidase activity"/>
    <property type="evidence" value="ECO:0007669"/>
    <property type="project" value="UniProtKB-KW"/>
</dbReference>
<accession>A0A814QML6</accession>
<evidence type="ECO:0000256" key="3">
    <source>
        <dbReference type="ARBA" id="ARBA00022695"/>
    </source>
</evidence>
<dbReference type="GO" id="GO:0006508">
    <property type="term" value="P:proteolysis"/>
    <property type="evidence" value="ECO:0007669"/>
    <property type="project" value="UniProtKB-KW"/>
</dbReference>
<dbReference type="InterPro" id="IPR001903">
    <property type="entry name" value="Rhabdo_glycop_FD"/>
</dbReference>
<dbReference type="Pfam" id="PF00078">
    <property type="entry name" value="RVT_1"/>
    <property type="match status" value="1"/>
</dbReference>
<dbReference type="InterPro" id="IPR051320">
    <property type="entry name" value="Viral_Replic_Matur_Polypro"/>
</dbReference>
<evidence type="ECO:0000256" key="4">
    <source>
        <dbReference type="ARBA" id="ARBA00022722"/>
    </source>
</evidence>
<evidence type="ECO:0000313" key="10">
    <source>
        <dbReference type="EMBL" id="CAF1121840.1"/>
    </source>
</evidence>
<keyword evidence="1" id="KW-0645">Protease</keyword>
<feature type="non-terminal residue" evidence="10">
    <location>
        <position position="1"/>
    </location>
</feature>
<proteinExistence type="predicted"/>
<comment type="caution">
    <text evidence="10">The sequence shown here is derived from an EMBL/GenBank/DDBJ whole genome shotgun (WGS) entry which is preliminary data.</text>
</comment>
<feature type="domain" description="Reverse transcriptase" evidence="9">
    <location>
        <begin position="1"/>
        <end position="114"/>
    </location>
</feature>